<dbReference type="Proteomes" id="UP000001056">
    <property type="component" value="Unassembled WGS sequence"/>
</dbReference>
<dbReference type="HOGENOM" id="CLU_912148_0_0_1"/>
<evidence type="ECO:0000313" key="3">
    <source>
        <dbReference type="Proteomes" id="UP000001056"/>
    </source>
</evidence>
<proteinExistence type="predicted"/>
<name>Q2GZU5_CHAGB</name>
<feature type="region of interest" description="Disordered" evidence="1">
    <location>
        <begin position="1"/>
        <end position="127"/>
    </location>
</feature>
<organism evidence="2 3">
    <name type="scientific">Chaetomium globosum (strain ATCC 6205 / CBS 148.51 / DSM 1962 / NBRC 6347 / NRRL 1970)</name>
    <name type="common">Soil fungus</name>
    <dbReference type="NCBI Taxonomy" id="306901"/>
    <lineage>
        <taxon>Eukaryota</taxon>
        <taxon>Fungi</taxon>
        <taxon>Dikarya</taxon>
        <taxon>Ascomycota</taxon>
        <taxon>Pezizomycotina</taxon>
        <taxon>Sordariomycetes</taxon>
        <taxon>Sordariomycetidae</taxon>
        <taxon>Sordariales</taxon>
        <taxon>Chaetomiaceae</taxon>
        <taxon>Chaetomium</taxon>
    </lineage>
</organism>
<gene>
    <name evidence="2" type="ORF">CHGG_04951</name>
</gene>
<evidence type="ECO:0000256" key="1">
    <source>
        <dbReference type="SAM" id="MobiDB-lite"/>
    </source>
</evidence>
<evidence type="ECO:0000313" key="2">
    <source>
        <dbReference type="EMBL" id="EAQ88332.1"/>
    </source>
</evidence>
<feature type="compositionally biased region" description="Basic and acidic residues" evidence="1">
    <location>
        <begin position="52"/>
        <end position="68"/>
    </location>
</feature>
<feature type="compositionally biased region" description="Basic and acidic residues" evidence="1">
    <location>
        <begin position="75"/>
        <end position="86"/>
    </location>
</feature>
<dbReference type="VEuPathDB" id="FungiDB:CHGG_04951"/>
<feature type="compositionally biased region" description="Acidic residues" evidence="1">
    <location>
        <begin position="87"/>
        <end position="103"/>
    </location>
</feature>
<protein>
    <submittedName>
        <fullName evidence="2">Uncharacterized protein</fullName>
    </submittedName>
</protein>
<sequence>MEVSNTLSQADDGSGDISGVLVPPSEELVNLQGVSNGFDDPQLPWQENDPPTGDREVYAEVFHRERATGEFTEEPSTRTDFDRDSSIDPDDPDDNSDIEEQELGDVSIVPSPRTPTPASSSDGRRPKRRYALDSGAIAVARGIERLAESNTKVAGADDVSAAIQSFQSSSDSVITTSGKLKVIERLAMPMWAVVWNAMSTEMRSELAKKWAKLGWRSVQYIVCKLGCFLWAARMYCVRCPPRPPPDLQYMEGTKQRCRQMRTALRLTVRNHRDIQREGENSNIYSFILFPLRTPRGASYKVGRDH</sequence>
<dbReference type="InParanoid" id="Q2GZU5"/>
<dbReference type="RefSeq" id="XP_001224165.1">
    <property type="nucleotide sequence ID" value="XM_001224164.1"/>
</dbReference>
<dbReference type="AlphaFoldDB" id="Q2GZU5"/>
<accession>Q2GZU5</accession>
<keyword evidence="3" id="KW-1185">Reference proteome</keyword>
<dbReference type="EMBL" id="CH408032">
    <property type="protein sequence ID" value="EAQ88332.1"/>
    <property type="molecule type" value="Genomic_DNA"/>
</dbReference>
<dbReference type="GeneID" id="4392763"/>
<reference evidence="3" key="1">
    <citation type="journal article" date="2015" name="Genome Announc.">
        <title>Draft genome sequence of the cellulolytic fungus Chaetomium globosum.</title>
        <authorList>
            <person name="Cuomo C.A."/>
            <person name="Untereiner W.A."/>
            <person name="Ma L.-J."/>
            <person name="Grabherr M."/>
            <person name="Birren B.W."/>
        </authorList>
    </citation>
    <scope>NUCLEOTIDE SEQUENCE [LARGE SCALE GENOMIC DNA]</scope>
    <source>
        <strain evidence="3">ATCC 6205 / CBS 148.51 / DSM 1962 / NBRC 6347 / NRRL 1970</strain>
    </source>
</reference>
<feature type="compositionally biased region" description="Polar residues" evidence="1">
    <location>
        <begin position="1"/>
        <end position="11"/>
    </location>
</feature>